<keyword evidence="14 20" id="KW-0378">Hydrolase</keyword>
<keyword evidence="3 14" id="KW-0963">Cytoplasm</keyword>
<keyword evidence="5 14" id="KW-0547">Nucleotide-binding</keyword>
<dbReference type="CDD" id="cd18798">
    <property type="entry name" value="SF2_C_reverse_gyrase"/>
    <property type="match status" value="1"/>
</dbReference>
<comment type="subunit">
    <text evidence="2 14">Monomer.</text>
</comment>
<dbReference type="GO" id="GO:0016787">
    <property type="term" value="F:hydrolase activity"/>
    <property type="evidence" value="ECO:0007669"/>
    <property type="project" value="UniProtKB-KW"/>
</dbReference>
<dbReference type="GO" id="GO:0005737">
    <property type="term" value="C:cytoplasm"/>
    <property type="evidence" value="ECO:0007669"/>
    <property type="project" value="UniProtKB-SubCell"/>
</dbReference>
<comment type="function">
    <text evidence="14">Modifies the topological state of DNA by introducing positive supercoils in an ATP-dependent process, increasing the linking number in steps of +1. Binds to single-stranded DNA, transiently cleaves and then rejoins the ends, introducing a positive supercoil in the process. The scissile phosphodiester is attacked by the catalytic tyrosine of the enzyme, resulting in the formation of a DNA-(5'-phosphotyrosyl)-enzyme intermediate. Probably involved in rewinding DNA strands in regions of the chromosome that have opened up to allow replication, transcription, DNA repair and/or for DNA protection.</text>
</comment>
<keyword evidence="11 14" id="KW-0413">Isomerase</keyword>
<evidence type="ECO:0000259" key="16">
    <source>
        <dbReference type="PROSITE" id="PS50880"/>
    </source>
</evidence>
<dbReference type="InterPro" id="IPR013826">
    <property type="entry name" value="Topo_IA_cen_sub3"/>
</dbReference>
<evidence type="ECO:0000259" key="17">
    <source>
        <dbReference type="PROSITE" id="PS51192"/>
    </source>
</evidence>
<dbReference type="Gene3D" id="2.60.510.20">
    <property type="match status" value="1"/>
</dbReference>
<feature type="active site" description="O-(5'-phospho-DNA)-tyrosine intermediate" evidence="14">
    <location>
        <position position="1036"/>
    </location>
</feature>
<evidence type="ECO:0000256" key="12">
    <source>
        <dbReference type="ARBA" id="ARBA00043976"/>
    </source>
</evidence>
<evidence type="ECO:0000256" key="5">
    <source>
        <dbReference type="ARBA" id="ARBA00022741"/>
    </source>
</evidence>
<dbReference type="Gene3D" id="3.40.50.140">
    <property type="match status" value="1"/>
</dbReference>
<evidence type="ECO:0000256" key="10">
    <source>
        <dbReference type="ARBA" id="ARBA00023125"/>
    </source>
</evidence>
<dbReference type="GO" id="GO:0003677">
    <property type="term" value="F:DNA binding"/>
    <property type="evidence" value="ECO:0007669"/>
    <property type="project" value="UniProtKB-UniRule"/>
</dbReference>
<gene>
    <name evidence="14 20" type="primary">rgy</name>
    <name evidence="20" type="ORF">ENU41_01110</name>
</gene>
<dbReference type="InterPro" id="IPR006171">
    <property type="entry name" value="TOPRIM_dom"/>
</dbReference>
<dbReference type="SUPFAM" id="SSF56712">
    <property type="entry name" value="Prokaryotic type I DNA topoisomerase"/>
    <property type="match status" value="1"/>
</dbReference>
<dbReference type="InterPro" id="IPR040569">
    <property type="entry name" value="Znf_Rg"/>
</dbReference>
<dbReference type="InterPro" id="IPR005736">
    <property type="entry name" value="Reverse_gyrase"/>
</dbReference>
<comment type="catalytic activity">
    <reaction evidence="13 14 15">
        <text>ATP + H2O = ADP + phosphate + H(+)</text>
        <dbReference type="Rhea" id="RHEA:13065"/>
        <dbReference type="ChEBI" id="CHEBI:15377"/>
        <dbReference type="ChEBI" id="CHEBI:15378"/>
        <dbReference type="ChEBI" id="CHEBI:30616"/>
        <dbReference type="ChEBI" id="CHEBI:43474"/>
        <dbReference type="ChEBI" id="CHEBI:456216"/>
    </reaction>
</comment>
<dbReference type="Pfam" id="PF01131">
    <property type="entry name" value="Topoisom_bac"/>
    <property type="match status" value="1"/>
</dbReference>
<dbReference type="PANTHER" id="PTHR43505:SF1">
    <property type="entry name" value="REVERSE GYRASE"/>
    <property type="match status" value="1"/>
</dbReference>
<evidence type="ECO:0000256" key="2">
    <source>
        <dbReference type="ARBA" id="ARBA00011245"/>
    </source>
</evidence>
<keyword evidence="4 14" id="KW-0479">Metal-binding</keyword>
<feature type="binding site" evidence="14">
    <location>
        <position position="135"/>
    </location>
    <ligand>
        <name>ATP</name>
        <dbReference type="ChEBI" id="CHEBI:30616"/>
    </ligand>
</feature>
<dbReference type="InterPro" id="IPR003602">
    <property type="entry name" value="Topo_IA_DNA-bd_dom"/>
</dbReference>
<feature type="domain" description="RG N-terminal-type" evidence="18">
    <location>
        <begin position="47"/>
        <end position="87"/>
    </location>
</feature>
<evidence type="ECO:0000256" key="14">
    <source>
        <dbReference type="HAMAP-Rule" id="MF_01125"/>
    </source>
</evidence>
<dbReference type="SMART" id="SM00382">
    <property type="entry name" value="AAA"/>
    <property type="match status" value="1"/>
</dbReference>
<dbReference type="GO" id="GO:0005524">
    <property type="term" value="F:ATP binding"/>
    <property type="evidence" value="ECO:0007669"/>
    <property type="project" value="UniProtKB-UniRule"/>
</dbReference>
<dbReference type="SMART" id="SM00487">
    <property type="entry name" value="DEXDc"/>
    <property type="match status" value="1"/>
</dbReference>
<feature type="domain" description="Topo IA-type catalytic" evidence="19">
    <location>
        <begin position="878"/>
        <end position="1340"/>
    </location>
</feature>
<keyword evidence="10 14" id="KW-0238">DNA-binding</keyword>
<dbReference type="PROSITE" id="PS52039">
    <property type="entry name" value="TOPO_IA_2"/>
    <property type="match status" value="1"/>
</dbReference>
<dbReference type="SUPFAM" id="SSF52540">
    <property type="entry name" value="P-loop containing nucleoside triphosphate hydrolases"/>
    <property type="match status" value="2"/>
</dbReference>
<evidence type="ECO:0000256" key="13">
    <source>
        <dbReference type="ARBA" id="ARBA00049360"/>
    </source>
</evidence>
<evidence type="ECO:0000259" key="19">
    <source>
        <dbReference type="PROSITE" id="PS52039"/>
    </source>
</evidence>
<dbReference type="InterPro" id="IPR013824">
    <property type="entry name" value="Topo_IA_cen_sub1"/>
</dbReference>
<comment type="function">
    <text evidence="15">Modifies the topological state of DNA by introducing positive supercoils in an ATP-dependent process, increasing the linking number in steps of +1. Binds to single-stranded DNA, transiently cleaves and then rejoins the ends, introducing a positive supercoil in the process. The scissile phosphodiester is attacked by the catalytic tyrosine of the enzyme, resulting in the formation of a DNA-(5'-phosphotyrosyl)-enzyme intermediate. Involved in rewinding DNA strands in regions of the chromosome that have opened up to allow replication, transcription, DNA repair and/or for DNA protection.</text>
</comment>
<dbReference type="InterPro" id="IPR027417">
    <property type="entry name" value="P-loop_NTPase"/>
</dbReference>
<comment type="similarity">
    <text evidence="14">In the C-terminal section; belongs to the type IA topoisomerase family.</text>
</comment>
<evidence type="ECO:0000256" key="11">
    <source>
        <dbReference type="ARBA" id="ARBA00023235"/>
    </source>
</evidence>
<evidence type="ECO:0000256" key="3">
    <source>
        <dbReference type="ARBA" id="ARBA00022490"/>
    </source>
</evidence>
<dbReference type="PROSITE" id="PS51192">
    <property type="entry name" value="HELICASE_ATP_BIND_1"/>
    <property type="match status" value="1"/>
</dbReference>
<dbReference type="EC" id="5.6.2.-" evidence="14"/>
<dbReference type="InterPro" id="IPR023405">
    <property type="entry name" value="Topo_IA_core_domain"/>
</dbReference>
<dbReference type="NCBIfam" id="TIGR01054">
    <property type="entry name" value="rgy"/>
    <property type="match status" value="1"/>
</dbReference>
<comment type="subcellular location">
    <subcellularLocation>
        <location evidence="1 14">Cytoplasm</location>
    </subcellularLocation>
</comment>
<feature type="domain" description="Toprim" evidence="16">
    <location>
        <begin position="698"/>
        <end position="862"/>
    </location>
</feature>
<dbReference type="Pfam" id="PF01751">
    <property type="entry name" value="Toprim"/>
    <property type="match status" value="1"/>
</dbReference>
<keyword evidence="8 14" id="KW-0067">ATP-binding</keyword>
<dbReference type="InterPro" id="IPR011545">
    <property type="entry name" value="DEAD/DEAH_box_helicase_dom"/>
</dbReference>
<sequence length="1357" mass="155036">MTLTLEVIYMNLSSTKMRTDYIKIDYGTVLQVSAGDLPRDKFVERLRIPRGIYLHLCPNCGRSIEDSRLIFKNACSKCMGKDTIIEVKDIVELGHYLKELNPHGALKKIIDIRTFIDEFREFFVKCVGNNPWNLQISWVIRLAQNQSFALIAPTGVGKTTFGLVIALYLAYKYGKKSYIIVPTTVLVKLYEKKIREFMERSGIIVNVIAMYSRISQKKKIEMENTIREGSFDILITTSRYLQKNFYDVFKDFLHKEQRIDFLFVDDVDAIMKGSKAIDMALMLIGFREKDIEKGYKLAFLRQRLARCEVAEGDKDRSLCYENGRHIREIFEELQNEMLSKRRLCGVLVISSATGRARGRRIKLFRELLGFYIGSAVEIYRNVIDTYMPMPQEERLAELLIDLITRLGDGGLIYVPMDKGLEFAYKLRDFIKSKGIEVEVLSSKQPNVLEKFVTGEYKALIGVATYYGLLVRGIDIPEKIRYAIFVGVPRHKISLTQVGFNPQNLLRLLIVLSDVVQDTLQRDNIVKFISRLRRIIRQTSPERLRVIVEKISSGGVVDDPIALTIIESKNLISSLLSNRDVIEALKRYPKTSIAEEDGVLYIYVPDAPTYIQASGRTSRLFIGGVTTGLSIILVDDERLVNGLIDRAKFFIEDFHLKQFNSINLNEVLKRIDEDRELVKQIREGKVLGDHIAKELKVRTVLFIVESPNKARTIASFFGRPAYREFNGLRVYETNVGEMHLIIASTGGHVFEVVEEELQEDNIYGIAVTRAYNRILFLPKYDYIKKCLECSTQFIKDDKCSLCGSSKYKSSKNIVEALQKLALEVEEVIIATDPDAEGEKIGYDIAIALAPFAKLIVRAEFHEVTRKAVLNALRNPREIDLLLVEAQITRRIEDRWLGFALSEYVTNKLKSMNLITRAKEGRLSAGRVQTPVLGRIIEMYLNRVRTARKSKLLFLEGLIIEVPQHVLEETLKEGVKRLSSSRVEITFIPLTKRTECIYPLPPFTTDEMLAEAQRLLRLEAVEVMNIAQELFELGLITYHRTDSTRISSTGINIAREYLVSIFGNKYAEFFEPKTWGVGGAHEGIRPTRPIDALKLKELIAEGIIEVPTRLTSNHYKLYDLIFRRFIASQMKSAFIEKTQYIVIVKVDGKEVIKQFIDVATKVLNPGYTLVYSPIKVIPLPSIEFTVRPLKIVTATLSDYPLPTQGDIIKWMKETGIGRPSTYAKIVDTVMKRGYIIGTKGGALLPSSEGFYVYTLLAGTNFPEGIYGLEDLLVVLKNIYKKNEQFVDNMKKIINLAHDNISKMVNVKRTKELYERIQAIEEGKANYMELIYELFKEICTHIINELERGLDVCRKIQASL</sequence>
<dbReference type="GO" id="GO:0008094">
    <property type="term" value="F:ATP-dependent activity, acting on DNA"/>
    <property type="evidence" value="ECO:0007669"/>
    <property type="project" value="UniProtKB-UniRule"/>
</dbReference>
<dbReference type="SMART" id="SM00437">
    <property type="entry name" value="TOP1Ac"/>
    <property type="match status" value="1"/>
</dbReference>
<evidence type="ECO:0000256" key="8">
    <source>
        <dbReference type="ARBA" id="ARBA00022840"/>
    </source>
</evidence>
<accession>A0A832FPL2</accession>
<reference evidence="20" key="1">
    <citation type="journal article" date="2020" name="mSystems">
        <title>Genome- and Community-Level Interaction Insights into Carbon Utilization and Element Cycling Functions of Hydrothermarchaeota in Hydrothermal Sediment.</title>
        <authorList>
            <person name="Zhou Z."/>
            <person name="Liu Y."/>
            <person name="Xu W."/>
            <person name="Pan J."/>
            <person name="Luo Z.H."/>
            <person name="Li M."/>
        </authorList>
    </citation>
    <scope>NUCLEOTIDE SEQUENCE</scope>
    <source>
        <strain evidence="20">SpSt-667</strain>
    </source>
</reference>
<dbReference type="InterPro" id="IPR013497">
    <property type="entry name" value="Topo_IA_cen"/>
</dbReference>
<evidence type="ECO:0000313" key="20">
    <source>
        <dbReference type="EMBL" id="HGQ35263.1"/>
    </source>
</evidence>
<dbReference type="Pfam" id="PF00270">
    <property type="entry name" value="DEAD"/>
    <property type="match status" value="1"/>
</dbReference>
<dbReference type="GO" id="GO:0006265">
    <property type="term" value="P:DNA topological change"/>
    <property type="evidence" value="ECO:0007669"/>
    <property type="project" value="UniProtKB-UniRule"/>
</dbReference>
<dbReference type="SMART" id="SM00493">
    <property type="entry name" value="TOPRIM"/>
    <property type="match status" value="1"/>
</dbReference>
<evidence type="ECO:0000256" key="7">
    <source>
        <dbReference type="ARBA" id="ARBA00022833"/>
    </source>
</evidence>
<evidence type="ECO:0000256" key="15">
    <source>
        <dbReference type="RuleBase" id="RU004026"/>
    </source>
</evidence>
<evidence type="ECO:0000256" key="1">
    <source>
        <dbReference type="ARBA" id="ARBA00004496"/>
    </source>
</evidence>
<keyword evidence="7 14" id="KW-0862">Zinc</keyword>
<evidence type="ECO:0000256" key="6">
    <source>
        <dbReference type="ARBA" id="ARBA00022771"/>
    </source>
</evidence>
<dbReference type="GO" id="GO:0160097">
    <property type="term" value="F:reverse gyrase activity"/>
    <property type="evidence" value="ECO:0007669"/>
    <property type="project" value="UniProtKB-UniRule"/>
</dbReference>
<dbReference type="SMART" id="SM00436">
    <property type="entry name" value="TOP1Bc"/>
    <property type="match status" value="1"/>
</dbReference>
<dbReference type="Gene3D" id="1.10.290.10">
    <property type="entry name" value="Topoisomerase I, domain 4"/>
    <property type="match status" value="1"/>
</dbReference>
<feature type="region of interest" description="Topoisomerase I" evidence="14">
    <location>
        <begin position="694"/>
        <end position="1357"/>
    </location>
</feature>
<comment type="caution">
    <text evidence="20">The sequence shown here is derived from an EMBL/GenBank/DDBJ whole genome shotgun (WGS) entry which is preliminary data.</text>
</comment>
<dbReference type="GO" id="GO:0008270">
    <property type="term" value="F:zinc ion binding"/>
    <property type="evidence" value="ECO:0007669"/>
    <property type="project" value="UniProtKB-UniRule"/>
</dbReference>
<comment type="miscellaneous">
    <text evidence="14">This enzyme is the only unique feature of hyperthermophilic bacteria/archaea known and seems to be essential for adaptation to life at high temperatures. It may play a role in stabilization of DNA at high temperatures.</text>
</comment>
<proteinExistence type="inferred from homology"/>
<keyword evidence="9 14" id="KW-0799">Topoisomerase</keyword>
<evidence type="ECO:0000256" key="4">
    <source>
        <dbReference type="ARBA" id="ARBA00022723"/>
    </source>
</evidence>
<dbReference type="PROSITE" id="PS52036">
    <property type="entry name" value="ZF_RG_N"/>
    <property type="match status" value="1"/>
</dbReference>
<dbReference type="Gene3D" id="3.40.50.300">
    <property type="entry name" value="P-loop containing nucleotide triphosphate hydrolases"/>
    <property type="match status" value="3"/>
</dbReference>
<dbReference type="InterPro" id="IPR014001">
    <property type="entry name" value="Helicase_ATP-bd"/>
</dbReference>
<comment type="cofactor">
    <cofactor evidence="14">
        <name>Zn(2+)</name>
        <dbReference type="ChEBI" id="CHEBI:29105"/>
    </cofactor>
    <text evidence="14">Binds 1 or 2 zinc ions per subunit.</text>
</comment>
<evidence type="ECO:0000256" key="9">
    <source>
        <dbReference type="ARBA" id="ARBA00023029"/>
    </source>
</evidence>
<dbReference type="Gene3D" id="1.10.460.10">
    <property type="entry name" value="Topoisomerase I, domain 2"/>
    <property type="match status" value="1"/>
</dbReference>
<dbReference type="CDD" id="cd00186">
    <property type="entry name" value="TOP1Ac"/>
    <property type="match status" value="1"/>
</dbReference>
<comment type="similarity">
    <text evidence="12 14">In the N-terminal section; belongs to the DEAD box helicase family. DDVD subfamily.</text>
</comment>
<keyword evidence="6 14" id="KW-0863">Zinc-finger</keyword>
<organism evidence="20">
    <name type="scientific">Ignisphaera aggregans</name>
    <dbReference type="NCBI Taxonomy" id="334771"/>
    <lineage>
        <taxon>Archaea</taxon>
        <taxon>Thermoproteota</taxon>
        <taxon>Thermoprotei</taxon>
        <taxon>Desulfurococcales</taxon>
        <taxon>Desulfurococcaceae</taxon>
        <taxon>Ignisphaera</taxon>
    </lineage>
</organism>
<dbReference type="EMBL" id="DTCK01000008">
    <property type="protein sequence ID" value="HGQ35263.1"/>
    <property type="molecule type" value="Genomic_DNA"/>
</dbReference>
<dbReference type="PROSITE" id="PS50880">
    <property type="entry name" value="TOPRIM"/>
    <property type="match status" value="1"/>
</dbReference>
<dbReference type="CDD" id="cd17924">
    <property type="entry name" value="DDXDc_reverse_gyrase"/>
    <property type="match status" value="1"/>
</dbReference>
<dbReference type="InterPro" id="IPR003601">
    <property type="entry name" value="Topo_IA_2"/>
</dbReference>
<dbReference type="InterPro" id="IPR003593">
    <property type="entry name" value="AAA+_ATPase"/>
</dbReference>
<comment type="domain">
    <text evidence="14">Introduction of positive supercoils requires the cooperation of both domains. The helicase-like domain probably does not directly unwind DNA, but more likely acts by driving ATP-dependent conformational changes within the whole enzyme. A beta hairpin in the 'latch' region of the N-terminal domain plays a regulatory role in the enzyme, repressing topoisomerase activity in the absence of ATP and preventing the enzyme from acting as an ATP-independent relaxing enzyme; it also helps to coordinate nucleotide hydrolysis by the ATPase domain with the supercoiling activity of the topoisomerase domain.</text>
</comment>
<protein>
    <recommendedName>
        <fullName evidence="14 15">Reverse gyrase</fullName>
        <ecNumber evidence="14">5.6.2.-</ecNumber>
    </recommendedName>
</protein>
<dbReference type="HAMAP" id="MF_01125">
    <property type="entry name" value="Reverse_gyrase"/>
    <property type="match status" value="1"/>
</dbReference>
<dbReference type="GO" id="GO:0006260">
    <property type="term" value="P:DNA replication"/>
    <property type="evidence" value="ECO:0007669"/>
    <property type="project" value="UniProtKB-UniRule"/>
</dbReference>
<name>A0A832FPL2_9CREN</name>
<evidence type="ECO:0000259" key="18">
    <source>
        <dbReference type="PROSITE" id="PS52036"/>
    </source>
</evidence>
<dbReference type="PRINTS" id="PR00417">
    <property type="entry name" value="PRTPISMRASEI"/>
</dbReference>
<dbReference type="PANTHER" id="PTHR43505">
    <property type="entry name" value="REVERSE GYRASE"/>
    <property type="match status" value="1"/>
</dbReference>
<feature type="domain" description="Helicase ATP-binding" evidence="17">
    <location>
        <begin position="139"/>
        <end position="372"/>
    </location>
</feature>